<sequence length="286" mass="31214">MRNYERILWWGNVRELSFMQRIAFAKDNRFDALNISPNDIESLLAGGETLASIRAMADDQGIALTYLDPVVGWYPNWEPIGPAAEMLPFLSAGLGRTFEFANALGIDRILAITPSAVGAHSVADLAPHLARLAQEARTHGVTVVLEAMPMWGFTRFSDVVALQEAVQADNVKLLFDTWHYCRGGRQDEILAAVPSGIIDHVQIADGTATCPTGMSLFEDCLQHRLPPGEGALPIDDILALLHRGGHLNSVGPEVFSSVFDTMTAAQIRDRLMPAFNAAVVHARQDT</sequence>
<dbReference type="Gene3D" id="3.20.20.150">
    <property type="entry name" value="Divalent-metal-dependent TIM barrel enzymes"/>
    <property type="match status" value="1"/>
</dbReference>
<dbReference type="InterPro" id="IPR036237">
    <property type="entry name" value="Xyl_isomerase-like_sf"/>
</dbReference>
<dbReference type="EMBL" id="CP003740">
    <property type="protein sequence ID" value="AGI68664.1"/>
    <property type="molecule type" value="Genomic_DNA"/>
</dbReference>
<keyword evidence="2" id="KW-0413">Isomerase</keyword>
<gene>
    <name evidence="2" type="ORF">OAN307_c31300</name>
</gene>
<dbReference type="eggNOG" id="COG1082">
    <property type="taxonomic scope" value="Bacteria"/>
</dbReference>
<dbReference type="PANTHER" id="PTHR12110">
    <property type="entry name" value="HYDROXYPYRUVATE ISOMERASE"/>
    <property type="match status" value="1"/>
</dbReference>
<dbReference type="HOGENOM" id="CLU_035063_4_0_5"/>
<evidence type="ECO:0000259" key="1">
    <source>
        <dbReference type="Pfam" id="PF01261"/>
    </source>
</evidence>
<dbReference type="OrthoDB" id="9072761at2"/>
<dbReference type="PANTHER" id="PTHR12110:SF48">
    <property type="entry name" value="BLL3656 PROTEIN"/>
    <property type="match status" value="1"/>
</dbReference>
<dbReference type="STRING" id="391626.OAN307_c31300"/>
<feature type="domain" description="Xylose isomerase-like TIM barrel" evidence="1">
    <location>
        <begin position="42"/>
        <end position="257"/>
    </location>
</feature>
<dbReference type="RefSeq" id="WP_015500645.1">
    <property type="nucleotide sequence ID" value="NC_020911.1"/>
</dbReference>
<proteinExistence type="predicted"/>
<dbReference type="AlphaFoldDB" id="M9R7M4"/>
<dbReference type="InterPro" id="IPR013022">
    <property type="entry name" value="Xyl_isomerase-like_TIM-brl"/>
</dbReference>
<keyword evidence="3" id="KW-1185">Reference proteome</keyword>
<organism evidence="2 3">
    <name type="scientific">Octadecabacter antarcticus 307</name>
    <dbReference type="NCBI Taxonomy" id="391626"/>
    <lineage>
        <taxon>Bacteria</taxon>
        <taxon>Pseudomonadati</taxon>
        <taxon>Pseudomonadota</taxon>
        <taxon>Alphaproteobacteria</taxon>
        <taxon>Rhodobacterales</taxon>
        <taxon>Roseobacteraceae</taxon>
        <taxon>Octadecabacter</taxon>
    </lineage>
</organism>
<dbReference type="Pfam" id="PF01261">
    <property type="entry name" value="AP_endonuc_2"/>
    <property type="match status" value="1"/>
</dbReference>
<evidence type="ECO:0000313" key="3">
    <source>
        <dbReference type="Proteomes" id="UP000005307"/>
    </source>
</evidence>
<dbReference type="SUPFAM" id="SSF51658">
    <property type="entry name" value="Xylose isomerase-like"/>
    <property type="match status" value="1"/>
</dbReference>
<evidence type="ECO:0000313" key="2">
    <source>
        <dbReference type="EMBL" id="AGI68664.1"/>
    </source>
</evidence>
<dbReference type="KEGG" id="oat:OAN307_c31300"/>
<dbReference type="GO" id="GO:0016853">
    <property type="term" value="F:isomerase activity"/>
    <property type="evidence" value="ECO:0007669"/>
    <property type="project" value="UniProtKB-KW"/>
</dbReference>
<dbReference type="Proteomes" id="UP000005307">
    <property type="component" value="Chromosome"/>
</dbReference>
<name>M9R7M4_9RHOB</name>
<protein>
    <submittedName>
        <fullName evidence="2">Xylose isomerase-likeTIM barrel domain-containing protein</fullName>
    </submittedName>
</protein>
<dbReference type="InterPro" id="IPR050312">
    <property type="entry name" value="IolE/XylAMocC-like"/>
</dbReference>
<reference evidence="2 3" key="1">
    <citation type="journal article" date="2013" name="PLoS ONE">
        <title>Poles Apart: Arctic and Antarctic Octadecabacter strains Share High Genome Plasticity and a New Type of Xanthorhodopsin.</title>
        <authorList>
            <person name="Vollmers J."/>
            <person name="Voget S."/>
            <person name="Dietrich S."/>
            <person name="Gollnow K."/>
            <person name="Smits M."/>
            <person name="Meyer K."/>
            <person name="Brinkhoff T."/>
            <person name="Simon M."/>
            <person name="Daniel R."/>
        </authorList>
    </citation>
    <scope>NUCLEOTIDE SEQUENCE [LARGE SCALE GENOMIC DNA]</scope>
    <source>
        <strain evidence="2 3">307</strain>
    </source>
</reference>
<accession>M9R7M4</accession>